<name>A0A853CFD9_9ACTN</name>
<evidence type="ECO:0000256" key="3">
    <source>
        <dbReference type="ARBA" id="ARBA00022989"/>
    </source>
</evidence>
<comment type="caution">
    <text evidence="7">The sequence shown here is derived from an EMBL/GenBank/DDBJ whole genome shotgun (WGS) entry which is preliminary data.</text>
</comment>
<evidence type="ECO:0000313" key="8">
    <source>
        <dbReference type="Proteomes" id="UP000541969"/>
    </source>
</evidence>
<organism evidence="7 8">
    <name type="scientific">Petropleomorpha daqingensis</name>
    <dbReference type="NCBI Taxonomy" id="2026353"/>
    <lineage>
        <taxon>Bacteria</taxon>
        <taxon>Bacillati</taxon>
        <taxon>Actinomycetota</taxon>
        <taxon>Actinomycetes</taxon>
        <taxon>Geodermatophilales</taxon>
        <taxon>Geodermatophilaceae</taxon>
        <taxon>Petropleomorpha</taxon>
    </lineage>
</organism>
<dbReference type="EMBL" id="JACBZT010000001">
    <property type="protein sequence ID" value="NYJ06147.1"/>
    <property type="molecule type" value="Genomic_DNA"/>
</dbReference>
<dbReference type="AlphaFoldDB" id="A0A853CFD9"/>
<dbReference type="GO" id="GO:0012505">
    <property type="term" value="C:endomembrane system"/>
    <property type="evidence" value="ECO:0007669"/>
    <property type="project" value="UniProtKB-SubCell"/>
</dbReference>
<keyword evidence="8" id="KW-1185">Reference proteome</keyword>
<reference evidence="7 8" key="1">
    <citation type="submission" date="2020-07" db="EMBL/GenBank/DDBJ databases">
        <title>Sequencing the genomes of 1000 actinobacteria strains.</title>
        <authorList>
            <person name="Klenk H.-P."/>
        </authorList>
    </citation>
    <scope>NUCLEOTIDE SEQUENCE [LARGE SCALE GENOMIC DNA]</scope>
    <source>
        <strain evidence="7 8">DSM 104001</strain>
    </source>
</reference>
<evidence type="ECO:0000313" key="7">
    <source>
        <dbReference type="EMBL" id="NYJ06147.1"/>
    </source>
</evidence>
<keyword evidence="3 5" id="KW-1133">Transmembrane helix</keyword>
<feature type="transmembrane region" description="Helical" evidence="5">
    <location>
        <begin position="37"/>
        <end position="58"/>
    </location>
</feature>
<proteinExistence type="predicted"/>
<evidence type="ECO:0000256" key="2">
    <source>
        <dbReference type="ARBA" id="ARBA00022692"/>
    </source>
</evidence>
<dbReference type="Pfam" id="PF02656">
    <property type="entry name" value="DUF202"/>
    <property type="match status" value="1"/>
</dbReference>
<feature type="transmembrane region" description="Helical" evidence="5">
    <location>
        <begin position="79"/>
        <end position="101"/>
    </location>
</feature>
<keyword evidence="4 5" id="KW-0472">Membrane</keyword>
<comment type="subcellular location">
    <subcellularLocation>
        <location evidence="1">Endomembrane system</location>
        <topology evidence="1">Multi-pass membrane protein</topology>
    </subcellularLocation>
</comment>
<keyword evidence="2 5" id="KW-0812">Transmembrane</keyword>
<dbReference type="InterPro" id="IPR003807">
    <property type="entry name" value="DUF202"/>
</dbReference>
<protein>
    <submittedName>
        <fullName evidence="7">Putative membrane protein</fullName>
    </submittedName>
</protein>
<evidence type="ECO:0000256" key="1">
    <source>
        <dbReference type="ARBA" id="ARBA00004127"/>
    </source>
</evidence>
<evidence type="ECO:0000256" key="5">
    <source>
        <dbReference type="SAM" id="Phobius"/>
    </source>
</evidence>
<sequence length="102" mass="10189">METQPERTGLAWQRTALGVLGVAGLIAHGALLAGDLLLVLLAGGVALLGLALLGAVAPRRYRGVLRAIDAGEDAVTRRSVPLAVGVVVVAALAAAVAVLAYS</sequence>
<accession>A0A853CFD9</accession>
<feature type="transmembrane region" description="Helical" evidence="5">
    <location>
        <begin position="12"/>
        <end position="31"/>
    </location>
</feature>
<evidence type="ECO:0000259" key="6">
    <source>
        <dbReference type="Pfam" id="PF02656"/>
    </source>
</evidence>
<evidence type="ECO:0000256" key="4">
    <source>
        <dbReference type="ARBA" id="ARBA00023136"/>
    </source>
</evidence>
<feature type="domain" description="DUF202" evidence="6">
    <location>
        <begin position="4"/>
        <end position="66"/>
    </location>
</feature>
<dbReference type="RefSeq" id="WP_366489163.1">
    <property type="nucleotide sequence ID" value="NZ_JACBZT010000001.1"/>
</dbReference>
<gene>
    <name evidence="7" type="ORF">GGQ55_002425</name>
</gene>
<dbReference type="Proteomes" id="UP000541969">
    <property type="component" value="Unassembled WGS sequence"/>
</dbReference>